<organism evidence="1 2">
    <name type="scientific">Leucobacter albus</name>
    <dbReference type="NCBI Taxonomy" id="272210"/>
    <lineage>
        <taxon>Bacteria</taxon>
        <taxon>Bacillati</taxon>
        <taxon>Actinomycetota</taxon>
        <taxon>Actinomycetes</taxon>
        <taxon>Micrococcales</taxon>
        <taxon>Microbacteriaceae</taxon>
        <taxon>Leucobacter</taxon>
    </lineage>
</organism>
<evidence type="ECO:0008006" key="3">
    <source>
        <dbReference type="Google" id="ProtNLM"/>
    </source>
</evidence>
<proteinExistence type="predicted"/>
<keyword evidence="2" id="KW-1185">Reference proteome</keyword>
<reference evidence="2" key="1">
    <citation type="journal article" date="2019" name="Int. J. Syst. Evol. Microbiol.">
        <title>The Global Catalogue of Microorganisms (GCM) 10K type strain sequencing project: providing services to taxonomists for standard genome sequencing and annotation.</title>
        <authorList>
            <consortium name="The Broad Institute Genomics Platform"/>
            <consortium name="The Broad Institute Genome Sequencing Center for Infectious Disease"/>
            <person name="Wu L."/>
            <person name="Ma J."/>
        </authorList>
    </citation>
    <scope>NUCLEOTIDE SEQUENCE [LARGE SCALE GENOMIC DNA]</scope>
    <source>
        <strain evidence="2">CCUG 50213</strain>
    </source>
</reference>
<dbReference type="RefSeq" id="WP_343962364.1">
    <property type="nucleotide sequence ID" value="NZ_BAAAKZ010000017.1"/>
</dbReference>
<dbReference type="Proteomes" id="UP001597181">
    <property type="component" value="Unassembled WGS sequence"/>
</dbReference>
<protein>
    <recommendedName>
        <fullName evidence="3">Excreted virulence factor EspC (Type VII ESX diderm)</fullName>
    </recommendedName>
</protein>
<dbReference type="EMBL" id="JBHTLY010000006">
    <property type="protein sequence ID" value="MFD1202924.1"/>
    <property type="molecule type" value="Genomic_DNA"/>
</dbReference>
<gene>
    <name evidence="1" type="ORF">ACFQ3U_13560</name>
</gene>
<accession>A0ABW3TTF2</accession>
<name>A0ABW3TTF2_9MICO</name>
<evidence type="ECO:0000313" key="1">
    <source>
        <dbReference type="EMBL" id="MFD1202924.1"/>
    </source>
</evidence>
<sequence>MSEIAVDGEMIAELIKKNSEIARESADALGGFSSSFDGGLASGEISFITRLAVEAAQLAVDASQALGAVAGAALDGQLVDESAVSDALDSFSKSEFGE</sequence>
<evidence type="ECO:0000313" key="2">
    <source>
        <dbReference type="Proteomes" id="UP001597181"/>
    </source>
</evidence>
<comment type="caution">
    <text evidence="1">The sequence shown here is derived from an EMBL/GenBank/DDBJ whole genome shotgun (WGS) entry which is preliminary data.</text>
</comment>